<reference evidence="2" key="1">
    <citation type="journal article" date="2018" name="Genome Biol.">
        <title>SKESA: strategic k-mer extension for scrupulous assemblies.</title>
        <authorList>
            <person name="Souvorov A."/>
            <person name="Agarwala R."/>
            <person name="Lipman D.J."/>
        </authorList>
    </citation>
    <scope>NUCLEOTIDE SEQUENCE</scope>
    <source>
        <strain evidence="2">MA.S/20050497</strain>
    </source>
</reference>
<feature type="non-terminal residue" evidence="2">
    <location>
        <position position="152"/>
    </location>
</feature>
<evidence type="ECO:0000313" key="2">
    <source>
        <dbReference type="EMBL" id="HAG3149825.1"/>
    </source>
</evidence>
<accession>A0A761QNL0</accession>
<name>A0A761QNL0_SALER</name>
<evidence type="ECO:0000256" key="1">
    <source>
        <dbReference type="SAM" id="SignalP"/>
    </source>
</evidence>
<dbReference type="EMBL" id="DAAXYS010000092">
    <property type="protein sequence ID" value="HAG3149825.1"/>
    <property type="molecule type" value="Genomic_DNA"/>
</dbReference>
<organism evidence="2">
    <name type="scientific">Salmonella enterica</name>
    <name type="common">Salmonella choleraesuis</name>
    <dbReference type="NCBI Taxonomy" id="28901"/>
    <lineage>
        <taxon>Bacteria</taxon>
        <taxon>Pseudomonadati</taxon>
        <taxon>Pseudomonadota</taxon>
        <taxon>Gammaproteobacteria</taxon>
        <taxon>Enterobacterales</taxon>
        <taxon>Enterobacteriaceae</taxon>
        <taxon>Salmonella</taxon>
    </lineage>
</organism>
<proteinExistence type="predicted"/>
<dbReference type="AlphaFoldDB" id="A0A761QNL0"/>
<feature type="signal peptide" evidence="1">
    <location>
        <begin position="1"/>
        <end position="24"/>
    </location>
</feature>
<keyword evidence="1" id="KW-0732">Signal</keyword>
<feature type="chain" id="PRO_5027876019" evidence="1">
    <location>
        <begin position="25"/>
        <end position="152"/>
    </location>
</feature>
<gene>
    <name evidence="2" type="primary">lpfD</name>
    <name evidence="2" type="ORF">G8Z18_004559</name>
</gene>
<protein>
    <submittedName>
        <fullName evidence="2">Long polar fimbrial protein LpfD</fullName>
    </submittedName>
</protein>
<reference evidence="2" key="2">
    <citation type="submission" date="2020-02" db="EMBL/GenBank/DDBJ databases">
        <authorList>
            <consortium name="NCBI Pathogen Detection Project"/>
        </authorList>
    </citation>
    <scope>NUCLEOTIDE SEQUENCE</scope>
    <source>
        <strain evidence="2">MA.S/20050497</strain>
    </source>
</reference>
<comment type="caution">
    <text evidence="2">The sequence shown here is derived from an EMBL/GenBank/DDBJ whole genome shotgun (WGS) entry which is preliminary data.</text>
</comment>
<sequence length="152" mass="16139">MLKKLIMFTGLLGGSVLFSGQALAAADFGPCTPEGGTHIFSATINKTVSDTSKNTTGATFVDFDSWNLGGTYAMSCECPDDTSLINDTLFKAVVPLAFVTNIESRSYYQINNNIAIASDVLISGGRGEYVNTPFENVGNLTNNRSQCSQNAS</sequence>